<keyword evidence="2 6" id="KW-0812">Transmembrane</keyword>
<feature type="transmembrane region" description="Helical" evidence="6">
    <location>
        <begin position="457"/>
        <end position="478"/>
    </location>
</feature>
<dbReference type="SUPFAM" id="SSF103473">
    <property type="entry name" value="MFS general substrate transporter"/>
    <property type="match status" value="1"/>
</dbReference>
<dbReference type="Proteomes" id="UP001465668">
    <property type="component" value="Unassembled WGS sequence"/>
</dbReference>
<dbReference type="Pfam" id="PF07690">
    <property type="entry name" value="MFS_1"/>
    <property type="match status" value="1"/>
</dbReference>
<dbReference type="EMBL" id="JARVKM010000012">
    <property type="protein sequence ID" value="KAK9779086.1"/>
    <property type="molecule type" value="Genomic_DNA"/>
</dbReference>
<evidence type="ECO:0000256" key="2">
    <source>
        <dbReference type="ARBA" id="ARBA00022692"/>
    </source>
</evidence>
<feature type="transmembrane region" description="Helical" evidence="6">
    <location>
        <begin position="293"/>
        <end position="317"/>
    </location>
</feature>
<feature type="transmembrane region" description="Helical" evidence="6">
    <location>
        <begin position="192"/>
        <end position="213"/>
    </location>
</feature>
<feature type="transmembrane region" description="Helical" evidence="6">
    <location>
        <begin position="392"/>
        <end position="413"/>
    </location>
</feature>
<feature type="transmembrane region" description="Helical" evidence="6">
    <location>
        <begin position="219"/>
        <end position="239"/>
    </location>
</feature>
<keyword evidence="3 6" id="KW-1133">Transmembrane helix</keyword>
<feature type="transmembrane region" description="Helical" evidence="6">
    <location>
        <begin position="337"/>
        <end position="356"/>
    </location>
</feature>
<dbReference type="PANTHER" id="PTHR23507:SF1">
    <property type="entry name" value="FI18259P1-RELATED"/>
    <property type="match status" value="1"/>
</dbReference>
<dbReference type="InterPro" id="IPR011701">
    <property type="entry name" value="MFS"/>
</dbReference>
<feature type="transmembrane region" description="Helical" evidence="6">
    <location>
        <begin position="41"/>
        <end position="61"/>
    </location>
</feature>
<feature type="domain" description="Major facilitator superfamily (MFS) profile" evidence="7">
    <location>
        <begin position="43"/>
        <end position="480"/>
    </location>
</feature>
<evidence type="ECO:0000256" key="6">
    <source>
        <dbReference type="SAM" id="Phobius"/>
    </source>
</evidence>
<feature type="transmembrane region" description="Helical" evidence="6">
    <location>
        <begin position="97"/>
        <end position="117"/>
    </location>
</feature>
<feature type="transmembrane region" description="Helical" evidence="6">
    <location>
        <begin position="425"/>
        <end position="445"/>
    </location>
</feature>
<comment type="caution">
    <text evidence="8">The sequence shown here is derived from an EMBL/GenBank/DDBJ whole genome shotgun (WGS) entry which is preliminary data.</text>
</comment>
<evidence type="ECO:0000313" key="9">
    <source>
        <dbReference type="Proteomes" id="UP001465668"/>
    </source>
</evidence>
<dbReference type="InterPro" id="IPR020846">
    <property type="entry name" value="MFS_dom"/>
</dbReference>
<keyword evidence="4 6" id="KW-0472">Membrane</keyword>
<dbReference type="Gene3D" id="1.20.1250.20">
    <property type="entry name" value="MFS general substrate transporter like domains"/>
    <property type="match status" value="1"/>
</dbReference>
<proteinExistence type="predicted"/>
<reference evidence="8 9" key="1">
    <citation type="submission" date="2024-02" db="EMBL/GenBank/DDBJ databases">
        <title>First draft genome assembly of two strains of Seiridium cardinale.</title>
        <authorList>
            <person name="Emiliani G."/>
            <person name="Scali E."/>
        </authorList>
    </citation>
    <scope>NUCLEOTIDE SEQUENCE [LARGE SCALE GENOMIC DNA]</scope>
    <source>
        <strain evidence="8 9">BM-138-000479</strain>
    </source>
</reference>
<protein>
    <submittedName>
        <fullName evidence="8">MFS general substrate transporter</fullName>
    </submittedName>
</protein>
<evidence type="ECO:0000256" key="3">
    <source>
        <dbReference type="ARBA" id="ARBA00022989"/>
    </source>
</evidence>
<evidence type="ECO:0000259" key="7">
    <source>
        <dbReference type="PROSITE" id="PS50850"/>
    </source>
</evidence>
<feature type="transmembrane region" description="Helical" evidence="6">
    <location>
        <begin position="124"/>
        <end position="147"/>
    </location>
</feature>
<evidence type="ECO:0000256" key="4">
    <source>
        <dbReference type="ARBA" id="ARBA00023136"/>
    </source>
</evidence>
<sequence length="489" mass="52373">MTPGREPDEDEQTSLLPPPESNPSPDGASSGISSGVGNRPAFFLALALITLLQAGLIAPVVSSTGLLENVICQREHGSLRDCKADDVQSKLAMLRGITSLTLMIPGIFLTVPFGALADRYGTRPIMAIALTGIFLREAVSDLVYWMAPTWPIELIWAAPVSFVLGGGPPAFISLLFIFVADATPPTLRSSRFFQLEAAAYIGNILSYVISSALSDVNPWIPILLGLVLLLLAIILLLVTSRFIKVDRQKPAEELAATLEGDQDAVDGNQDTGSNKSGWEYVQSFLTLVKQRKVILALLAGYWLRMLAVSVTGLQLLYTSRLFDWTYSKAAYMATLDSAVHLTVLFILPGAALILTSRFSLSSFYRDWWLARASVLMTVVGSAGMAFSPTPTIMALSVILFGLGAGYSSSVRGLLTTLTDAPHRSLVFSIMGTLDIIGTLIGGPLWPAIYHVGLGLGGLYIGLPFIVAAAMFALVFASVEVTRVSIGTIE</sequence>
<dbReference type="InterPro" id="IPR036259">
    <property type="entry name" value="MFS_trans_sf"/>
</dbReference>
<comment type="subcellular location">
    <subcellularLocation>
        <location evidence="1">Membrane</location>
        <topology evidence="1">Multi-pass membrane protein</topology>
    </subcellularLocation>
</comment>
<name>A0ABR2XZ46_9PEZI</name>
<evidence type="ECO:0000256" key="5">
    <source>
        <dbReference type="SAM" id="MobiDB-lite"/>
    </source>
</evidence>
<feature type="transmembrane region" description="Helical" evidence="6">
    <location>
        <begin position="368"/>
        <end position="386"/>
    </location>
</feature>
<feature type="transmembrane region" description="Helical" evidence="6">
    <location>
        <begin position="159"/>
        <end position="180"/>
    </location>
</feature>
<gene>
    <name evidence="8" type="ORF">SCAR479_03953</name>
</gene>
<feature type="region of interest" description="Disordered" evidence="5">
    <location>
        <begin position="1"/>
        <end position="31"/>
    </location>
</feature>
<dbReference type="PANTHER" id="PTHR23507">
    <property type="entry name" value="ZGC:174356"/>
    <property type="match status" value="1"/>
</dbReference>
<evidence type="ECO:0000256" key="1">
    <source>
        <dbReference type="ARBA" id="ARBA00004141"/>
    </source>
</evidence>
<accession>A0ABR2XZ46</accession>
<organism evidence="8 9">
    <name type="scientific">Seiridium cardinale</name>
    <dbReference type="NCBI Taxonomy" id="138064"/>
    <lineage>
        <taxon>Eukaryota</taxon>
        <taxon>Fungi</taxon>
        <taxon>Dikarya</taxon>
        <taxon>Ascomycota</taxon>
        <taxon>Pezizomycotina</taxon>
        <taxon>Sordariomycetes</taxon>
        <taxon>Xylariomycetidae</taxon>
        <taxon>Amphisphaeriales</taxon>
        <taxon>Sporocadaceae</taxon>
        <taxon>Seiridium</taxon>
    </lineage>
</organism>
<dbReference type="PROSITE" id="PS50850">
    <property type="entry name" value="MFS"/>
    <property type="match status" value="1"/>
</dbReference>
<keyword evidence="9" id="KW-1185">Reference proteome</keyword>
<evidence type="ECO:0000313" key="8">
    <source>
        <dbReference type="EMBL" id="KAK9779086.1"/>
    </source>
</evidence>